<evidence type="ECO:0000256" key="4">
    <source>
        <dbReference type="ARBA" id="ARBA00008236"/>
    </source>
</evidence>
<keyword evidence="9" id="KW-0482">Metalloprotease</keyword>
<protein>
    <submittedName>
        <fullName evidence="10">Aminopeptidase</fullName>
    </submittedName>
</protein>
<keyword evidence="7" id="KW-0479">Metal-binding</keyword>
<accession>A0A4P6YVC5</accession>
<comment type="cofactor">
    <cofactor evidence="2">
        <name>Mg(2+)</name>
        <dbReference type="ChEBI" id="CHEBI:18420"/>
    </cofactor>
</comment>
<dbReference type="KEGG" id="wei:EQG49_09875"/>
<evidence type="ECO:0000256" key="5">
    <source>
        <dbReference type="ARBA" id="ARBA00022438"/>
    </source>
</evidence>
<dbReference type="AlphaFoldDB" id="A0A4P6YVC5"/>
<dbReference type="GO" id="GO:0046872">
    <property type="term" value="F:metal ion binding"/>
    <property type="evidence" value="ECO:0007669"/>
    <property type="project" value="UniProtKB-KW"/>
</dbReference>
<dbReference type="InterPro" id="IPR035097">
    <property type="entry name" value="M29_N-terminal"/>
</dbReference>
<evidence type="ECO:0000256" key="6">
    <source>
        <dbReference type="ARBA" id="ARBA00022670"/>
    </source>
</evidence>
<keyword evidence="11" id="KW-1185">Reference proteome</keyword>
<evidence type="ECO:0000313" key="10">
    <source>
        <dbReference type="EMBL" id="QBO36744.1"/>
    </source>
</evidence>
<keyword evidence="8" id="KW-0378">Hydrolase</keyword>
<evidence type="ECO:0000256" key="1">
    <source>
        <dbReference type="ARBA" id="ARBA00001941"/>
    </source>
</evidence>
<organism evidence="10 11">
    <name type="scientific">Periweissella cryptocerci</name>
    <dbReference type="NCBI Taxonomy" id="2506420"/>
    <lineage>
        <taxon>Bacteria</taxon>
        <taxon>Bacillati</taxon>
        <taxon>Bacillota</taxon>
        <taxon>Bacilli</taxon>
        <taxon>Lactobacillales</taxon>
        <taxon>Lactobacillaceae</taxon>
        <taxon>Periweissella</taxon>
    </lineage>
</organism>
<dbReference type="GO" id="GO:0006508">
    <property type="term" value="P:proteolysis"/>
    <property type="evidence" value="ECO:0007669"/>
    <property type="project" value="UniProtKB-KW"/>
</dbReference>
<keyword evidence="5 10" id="KW-0031">Aminopeptidase</keyword>
<sequence>MTIADFDIKLDKYAELIAITGVNVQPGQTIILYANVENAYFARKIVDAAYNRGANEVIVKWSDTHTAHAFLENTSDERLENIPAYVTAEAEELMGKNATRISLLSDDPDAFGDLDQTRVAKFTAASGKATQVIRKATMNNDISWLVVAASGKEWAEKVFPELTGQAAIDRLWEEIFKVVRVDATHNAITTWDEHIDTLKEKAAWLNEMNFKELKYKSAVTDFTIGLAEKHLWEAADSVDRQGNLFVANMPTEEVFTAPDYRNISGTVTSTKPLSYAGVLIEGIVLTFEAGRVVSAHADKGEDTLLQLLDTDEGAKSLGEVSLVPFHSPISQSGIVFYNTLIDENASDHLALGAAYPFNIQGGTKMSADELHALGENQSQTHVDFMVGSADMDIDGITFAGEAVPVFRNGDWA</sequence>
<name>A0A4P6YVC5_9LACO</name>
<dbReference type="Pfam" id="PF02073">
    <property type="entry name" value="Peptidase_M29"/>
    <property type="match status" value="1"/>
</dbReference>
<comment type="cofactor">
    <cofactor evidence="1">
        <name>Co(2+)</name>
        <dbReference type="ChEBI" id="CHEBI:48828"/>
    </cofactor>
</comment>
<keyword evidence="6" id="KW-0645">Protease</keyword>
<dbReference type="SUPFAM" id="SSF144052">
    <property type="entry name" value="Thermophilic metalloprotease-like"/>
    <property type="match status" value="1"/>
</dbReference>
<evidence type="ECO:0000256" key="8">
    <source>
        <dbReference type="ARBA" id="ARBA00022801"/>
    </source>
</evidence>
<evidence type="ECO:0000256" key="9">
    <source>
        <dbReference type="ARBA" id="ARBA00023049"/>
    </source>
</evidence>
<dbReference type="PRINTS" id="PR00919">
    <property type="entry name" value="THERMOPTASE"/>
</dbReference>
<gene>
    <name evidence="10" type="ORF">EQG49_09875</name>
</gene>
<evidence type="ECO:0000256" key="2">
    <source>
        <dbReference type="ARBA" id="ARBA00001946"/>
    </source>
</evidence>
<dbReference type="Proteomes" id="UP000292886">
    <property type="component" value="Chromosome"/>
</dbReference>
<dbReference type="InterPro" id="IPR000787">
    <property type="entry name" value="Peptidase_M29"/>
</dbReference>
<evidence type="ECO:0000313" key="11">
    <source>
        <dbReference type="Proteomes" id="UP000292886"/>
    </source>
</evidence>
<dbReference type="Gene3D" id="3.40.1830.10">
    <property type="entry name" value="Thermophilic metalloprotease (M29)"/>
    <property type="match status" value="1"/>
</dbReference>
<proteinExistence type="inferred from homology"/>
<evidence type="ECO:0000256" key="7">
    <source>
        <dbReference type="ARBA" id="ARBA00022723"/>
    </source>
</evidence>
<comment type="similarity">
    <text evidence="4">Belongs to the peptidase M29 family.</text>
</comment>
<dbReference type="GO" id="GO:0008237">
    <property type="term" value="F:metallopeptidase activity"/>
    <property type="evidence" value="ECO:0007669"/>
    <property type="project" value="UniProtKB-KW"/>
</dbReference>
<dbReference type="RefSeq" id="WP_133363821.1">
    <property type="nucleotide sequence ID" value="NZ_CP037940.1"/>
</dbReference>
<dbReference type="GO" id="GO:0004177">
    <property type="term" value="F:aminopeptidase activity"/>
    <property type="evidence" value="ECO:0007669"/>
    <property type="project" value="UniProtKB-KW"/>
</dbReference>
<dbReference type="PANTHER" id="PTHR34448">
    <property type="entry name" value="AMINOPEPTIDASE"/>
    <property type="match status" value="1"/>
</dbReference>
<dbReference type="PANTHER" id="PTHR34448:SF3">
    <property type="entry name" value="AMINOPEPTIDASE AMPS"/>
    <property type="match status" value="1"/>
</dbReference>
<evidence type="ECO:0000256" key="3">
    <source>
        <dbReference type="ARBA" id="ARBA00001947"/>
    </source>
</evidence>
<comment type="cofactor">
    <cofactor evidence="3">
        <name>Zn(2+)</name>
        <dbReference type="ChEBI" id="CHEBI:29105"/>
    </cofactor>
</comment>
<dbReference type="InterPro" id="IPR052170">
    <property type="entry name" value="M29_Exopeptidase"/>
</dbReference>
<dbReference type="OrthoDB" id="9803993at2"/>
<reference evidence="11" key="1">
    <citation type="submission" date="2019-03" db="EMBL/GenBank/DDBJ databases">
        <title>Weissella sp. 26KH-42 Genome sequencing.</title>
        <authorList>
            <person name="Heo J."/>
            <person name="Kim S.-J."/>
            <person name="Kim J.-S."/>
            <person name="Hong S.-B."/>
            <person name="Kwon S.-W."/>
        </authorList>
    </citation>
    <scope>NUCLEOTIDE SEQUENCE [LARGE SCALE GENOMIC DNA]</scope>
    <source>
        <strain evidence="11">26KH-42</strain>
    </source>
</reference>
<dbReference type="EMBL" id="CP037940">
    <property type="protein sequence ID" value="QBO36744.1"/>
    <property type="molecule type" value="Genomic_DNA"/>
</dbReference>